<dbReference type="AlphaFoldDB" id="A0A4S4NJB1"/>
<dbReference type="RefSeq" id="WP_136461757.1">
    <property type="nucleotide sequence ID" value="NZ_SRKY01000001.1"/>
</dbReference>
<comment type="subcellular location">
    <subcellularLocation>
        <location evidence="1">Membrane</location>
        <topology evidence="1">Multi-pass membrane protein</topology>
    </subcellularLocation>
</comment>
<keyword evidence="4 6" id="KW-1133">Transmembrane helix</keyword>
<keyword evidence="3 6" id="KW-0812">Transmembrane</keyword>
<evidence type="ECO:0000256" key="5">
    <source>
        <dbReference type="ARBA" id="ARBA00023136"/>
    </source>
</evidence>
<dbReference type="OrthoDB" id="7165334at2"/>
<dbReference type="InterPro" id="IPR000620">
    <property type="entry name" value="EamA_dom"/>
</dbReference>
<dbReference type="PANTHER" id="PTHR22911:SF6">
    <property type="entry name" value="SOLUTE CARRIER FAMILY 35 MEMBER G1"/>
    <property type="match status" value="1"/>
</dbReference>
<comment type="caution">
    <text evidence="8">The sequence shown here is derived from an EMBL/GenBank/DDBJ whole genome shotgun (WGS) entry which is preliminary data.</text>
</comment>
<evidence type="ECO:0000256" key="6">
    <source>
        <dbReference type="SAM" id="Phobius"/>
    </source>
</evidence>
<evidence type="ECO:0000256" key="2">
    <source>
        <dbReference type="ARBA" id="ARBA00009853"/>
    </source>
</evidence>
<dbReference type="SUPFAM" id="SSF103481">
    <property type="entry name" value="Multidrug resistance efflux transporter EmrE"/>
    <property type="match status" value="2"/>
</dbReference>
<dbReference type="Pfam" id="PF00892">
    <property type="entry name" value="EamA"/>
    <property type="match status" value="2"/>
</dbReference>
<evidence type="ECO:0000259" key="7">
    <source>
        <dbReference type="Pfam" id="PF00892"/>
    </source>
</evidence>
<feature type="transmembrane region" description="Helical" evidence="6">
    <location>
        <begin position="12"/>
        <end position="34"/>
    </location>
</feature>
<evidence type="ECO:0000256" key="1">
    <source>
        <dbReference type="ARBA" id="ARBA00004141"/>
    </source>
</evidence>
<feature type="transmembrane region" description="Helical" evidence="6">
    <location>
        <begin position="150"/>
        <end position="168"/>
    </location>
</feature>
<reference evidence="8 9" key="1">
    <citation type="submission" date="2019-04" db="EMBL/GenBank/DDBJ databases">
        <title>Shimia ponticola sp. nov., isolated from seawater.</title>
        <authorList>
            <person name="Kim Y.-O."/>
            <person name="Yoon J.-H."/>
        </authorList>
    </citation>
    <scope>NUCLEOTIDE SEQUENCE [LARGE SCALE GENOMIC DNA]</scope>
    <source>
        <strain evidence="8 9">MYP11</strain>
    </source>
</reference>
<evidence type="ECO:0000313" key="8">
    <source>
        <dbReference type="EMBL" id="THH38837.1"/>
    </source>
</evidence>
<feature type="domain" description="EamA" evidence="7">
    <location>
        <begin position="152"/>
        <end position="277"/>
    </location>
</feature>
<dbReference type="InterPro" id="IPR037185">
    <property type="entry name" value="EmrE-like"/>
</dbReference>
<dbReference type="Proteomes" id="UP000306602">
    <property type="component" value="Unassembled WGS sequence"/>
</dbReference>
<evidence type="ECO:0000313" key="9">
    <source>
        <dbReference type="Proteomes" id="UP000306602"/>
    </source>
</evidence>
<feature type="transmembrane region" description="Helical" evidence="6">
    <location>
        <begin position="180"/>
        <end position="199"/>
    </location>
</feature>
<evidence type="ECO:0000256" key="3">
    <source>
        <dbReference type="ARBA" id="ARBA00022692"/>
    </source>
</evidence>
<evidence type="ECO:0000256" key="4">
    <source>
        <dbReference type="ARBA" id="ARBA00022989"/>
    </source>
</evidence>
<dbReference type="Gene3D" id="1.10.3730.20">
    <property type="match status" value="1"/>
</dbReference>
<comment type="similarity">
    <text evidence="2">Belongs to the drug/metabolite transporter (DMT) superfamily. 10 TMS drug/metabolite exporter (DME) (TC 2.A.7.3) family.</text>
</comment>
<feature type="transmembrane region" description="Helical" evidence="6">
    <location>
        <begin position="126"/>
        <end position="144"/>
    </location>
</feature>
<feature type="transmembrane region" description="Helical" evidence="6">
    <location>
        <begin position="72"/>
        <end position="91"/>
    </location>
</feature>
<name>A0A4S4NJB1_9RHOB</name>
<proteinExistence type="inferred from homology"/>
<feature type="transmembrane region" description="Helical" evidence="6">
    <location>
        <begin position="40"/>
        <end position="60"/>
    </location>
</feature>
<dbReference type="EMBL" id="SRKY01000001">
    <property type="protein sequence ID" value="THH38837.1"/>
    <property type="molecule type" value="Genomic_DNA"/>
</dbReference>
<accession>A0A4S4NJB1</accession>
<sequence length="291" mass="30746">MTLSDNLRGILWMVFGMAGFAVLDTLLKILAGAIPTGQVMILQGIGGATVFFLMGLRAGARDWAKRAMHPAVVARNICEALAAVCFITALANAPLSLVAAIIQANPLLVTLGAAVFLREPVGIHRWSAIFVGLLGVLLVIRPWGAGFEPSSLWAVAGVIALSARDLLVRWVPRHYPTVQLGAMAMISLTLAGGALQLLPGATFDPMDGAQQIILVVSIFALAVGFIGTTNAMRSGDISAVTPFRYSRLPFAIGLAAIILNERPDALTLIGAGVIVASGLYTLWREQVRRRG</sequence>
<organism evidence="8 9">
    <name type="scientific">Aliishimia ponticola</name>
    <dbReference type="NCBI Taxonomy" id="2499833"/>
    <lineage>
        <taxon>Bacteria</taxon>
        <taxon>Pseudomonadati</taxon>
        <taxon>Pseudomonadota</taxon>
        <taxon>Alphaproteobacteria</taxon>
        <taxon>Rhodobacterales</taxon>
        <taxon>Paracoccaceae</taxon>
        <taxon>Aliishimia</taxon>
    </lineage>
</organism>
<keyword evidence="5 6" id="KW-0472">Membrane</keyword>
<keyword evidence="9" id="KW-1185">Reference proteome</keyword>
<protein>
    <submittedName>
        <fullName evidence="8">DMT family transporter</fullName>
    </submittedName>
</protein>
<dbReference type="GO" id="GO:0016020">
    <property type="term" value="C:membrane"/>
    <property type="evidence" value="ECO:0007669"/>
    <property type="project" value="UniProtKB-SubCell"/>
</dbReference>
<gene>
    <name evidence="8" type="ORF">E4Z66_04575</name>
</gene>
<feature type="transmembrane region" description="Helical" evidence="6">
    <location>
        <begin position="211"/>
        <end position="231"/>
    </location>
</feature>
<feature type="domain" description="EamA" evidence="7">
    <location>
        <begin position="8"/>
        <end position="140"/>
    </location>
</feature>
<dbReference type="PANTHER" id="PTHR22911">
    <property type="entry name" value="ACYL-MALONYL CONDENSING ENZYME-RELATED"/>
    <property type="match status" value="1"/>
</dbReference>
<feature type="transmembrane region" description="Helical" evidence="6">
    <location>
        <begin position="265"/>
        <end position="283"/>
    </location>
</feature>